<reference evidence="1" key="1">
    <citation type="submission" date="2015-07" db="EMBL/GenBank/DDBJ databases">
        <title>Draft genome sequence of Streptomyces fradiae, a resistant strain to nitron-oligomycin.</title>
        <authorList>
            <person name="Vatlin A.A."/>
            <person name="Bekker O.B."/>
            <person name="Danilenko V.N."/>
        </authorList>
    </citation>
    <scope>NUCLEOTIDE SEQUENCE</scope>
    <source>
        <strain evidence="1">Olg1-1</strain>
    </source>
</reference>
<protein>
    <submittedName>
        <fullName evidence="1">Uncharacterized protein</fullName>
    </submittedName>
</protein>
<gene>
    <name evidence="1" type="ORF">ADZ36_16650</name>
</gene>
<keyword evidence="2" id="KW-1185">Reference proteome</keyword>
<evidence type="ECO:0000313" key="2">
    <source>
        <dbReference type="Proteomes" id="UP000037185"/>
    </source>
</evidence>
<sequence length="223" mass="23167">MQRGGQQLPGGKGPQIAAGVLRRLGLAVGAGGECGQELVGGQRVAAVSRVESVIRQQSGVGGDRGTDLAVQDDGAACAKGLLVLETGQAQAGRVQEGTGRARQRGDRSERGAGGDDDVCTLTRQVGYGLAQRPGRGSEAEGHRHDVVGAGDHHDQVWDGTCWAHGLHQSLVLARQVARAAADSGDVDDADRAAAGVGEGLAPAGLRGWPRRWWRRGRRRGSRP</sequence>
<comment type="caution">
    <text evidence="1">The sequence shown here is derived from an EMBL/GenBank/DDBJ whole genome shotgun (WGS) entry which is preliminary data.</text>
</comment>
<name>A0ACC4WA75_STRFR</name>
<dbReference type="Proteomes" id="UP000037185">
    <property type="component" value="Unassembled WGS sequence"/>
</dbReference>
<dbReference type="EMBL" id="LGSP01000030">
    <property type="protein sequence ID" value="KNE81405.1"/>
    <property type="molecule type" value="Genomic_DNA"/>
</dbReference>
<evidence type="ECO:0000313" key="1">
    <source>
        <dbReference type="EMBL" id="KNE81405.1"/>
    </source>
</evidence>
<organism evidence="1 2">
    <name type="scientific">Streptomyces fradiae</name>
    <name type="common">Streptomyces roseoflavus</name>
    <dbReference type="NCBI Taxonomy" id="1906"/>
    <lineage>
        <taxon>Bacteria</taxon>
        <taxon>Bacillati</taxon>
        <taxon>Actinomycetota</taxon>
        <taxon>Actinomycetes</taxon>
        <taxon>Kitasatosporales</taxon>
        <taxon>Streptomycetaceae</taxon>
        <taxon>Streptomyces</taxon>
    </lineage>
</organism>
<proteinExistence type="predicted"/>
<accession>A0ACC4WA75</accession>